<evidence type="ECO:0000256" key="2">
    <source>
        <dbReference type="SAM" id="Phobius"/>
    </source>
</evidence>
<gene>
    <name evidence="3" type="ORF">ACHAWO_012944</name>
</gene>
<evidence type="ECO:0000256" key="1">
    <source>
        <dbReference type="SAM" id="MobiDB-lite"/>
    </source>
</evidence>
<name>A0ABD3PAA5_9STRA</name>
<keyword evidence="2" id="KW-0812">Transmembrane</keyword>
<feature type="transmembrane region" description="Helical" evidence="2">
    <location>
        <begin position="90"/>
        <end position="110"/>
    </location>
</feature>
<sequence>MASSNKPKLIHDSLNQISQTIRFFANGLFSQTLFMTGYNLSILHFEHLGYSPSTIYAIFYMLYIPVGHFLGCIFVFGWPDNYMANLLSNAPVGLSAMAVGTVLTGFLSSIEFDAKVEAWSSQLMGTVPEVKEEEGEFYASLVVMVVTGVWTYLLCMYVNASDEKKSTKKGAAVSPYDKDPGKEL</sequence>
<proteinExistence type="predicted"/>
<organism evidence="3 4">
    <name type="scientific">Cyclotella atomus</name>
    <dbReference type="NCBI Taxonomy" id="382360"/>
    <lineage>
        <taxon>Eukaryota</taxon>
        <taxon>Sar</taxon>
        <taxon>Stramenopiles</taxon>
        <taxon>Ochrophyta</taxon>
        <taxon>Bacillariophyta</taxon>
        <taxon>Coscinodiscophyceae</taxon>
        <taxon>Thalassiosirophycidae</taxon>
        <taxon>Stephanodiscales</taxon>
        <taxon>Stephanodiscaceae</taxon>
        <taxon>Cyclotella</taxon>
    </lineage>
</organism>
<dbReference type="AlphaFoldDB" id="A0ABD3PAA5"/>
<feature type="region of interest" description="Disordered" evidence="1">
    <location>
        <begin position="164"/>
        <end position="184"/>
    </location>
</feature>
<keyword evidence="4" id="KW-1185">Reference proteome</keyword>
<feature type="transmembrane region" description="Helical" evidence="2">
    <location>
        <begin position="55"/>
        <end position="78"/>
    </location>
</feature>
<evidence type="ECO:0000313" key="3">
    <source>
        <dbReference type="EMBL" id="KAL3784398.1"/>
    </source>
</evidence>
<comment type="caution">
    <text evidence="3">The sequence shown here is derived from an EMBL/GenBank/DDBJ whole genome shotgun (WGS) entry which is preliminary data.</text>
</comment>
<dbReference type="EMBL" id="JALLPJ020000729">
    <property type="protein sequence ID" value="KAL3784398.1"/>
    <property type="molecule type" value="Genomic_DNA"/>
</dbReference>
<dbReference type="Proteomes" id="UP001530400">
    <property type="component" value="Unassembled WGS sequence"/>
</dbReference>
<keyword evidence="2" id="KW-1133">Transmembrane helix</keyword>
<evidence type="ECO:0000313" key="4">
    <source>
        <dbReference type="Proteomes" id="UP001530400"/>
    </source>
</evidence>
<protein>
    <submittedName>
        <fullName evidence="3">Uncharacterized protein</fullName>
    </submittedName>
</protein>
<feature type="transmembrane region" description="Helical" evidence="2">
    <location>
        <begin position="21"/>
        <end position="43"/>
    </location>
</feature>
<feature type="transmembrane region" description="Helical" evidence="2">
    <location>
        <begin position="137"/>
        <end position="159"/>
    </location>
</feature>
<accession>A0ABD3PAA5</accession>
<keyword evidence="2" id="KW-0472">Membrane</keyword>
<reference evidence="3 4" key="1">
    <citation type="submission" date="2024-10" db="EMBL/GenBank/DDBJ databases">
        <title>Updated reference genomes for cyclostephanoid diatoms.</title>
        <authorList>
            <person name="Roberts W.R."/>
            <person name="Alverson A.J."/>
        </authorList>
    </citation>
    <scope>NUCLEOTIDE SEQUENCE [LARGE SCALE GENOMIC DNA]</scope>
    <source>
        <strain evidence="3 4">AJA010-31</strain>
    </source>
</reference>